<dbReference type="Gramene" id="ONIVA01G45620.1">
    <property type="protein sequence ID" value="ONIVA01G45620.1"/>
    <property type="gene ID" value="ONIVA01G45620"/>
</dbReference>
<evidence type="ECO:0000256" key="1">
    <source>
        <dbReference type="ARBA" id="ARBA00011903"/>
    </source>
</evidence>
<dbReference type="Gene3D" id="3.30.200.20">
    <property type="entry name" value="Phosphorylase Kinase, domain 1"/>
    <property type="match status" value="1"/>
</dbReference>
<dbReference type="OMA" id="WICCNCQ"/>
<evidence type="ECO:0000256" key="7">
    <source>
        <dbReference type="ARBA" id="ARBA00023137"/>
    </source>
</evidence>
<sequence length="418" mass="46680">MTEYYAASKRLEIGSRKKKEKRKPNSAIKPRLRRDEADQVKQRRRRRRRRRNRRRQRGAETTRGKVVRRDGKVAPLDLLQLSRVTKGLKDSATEKAQPQNSALTINIPVLSLDELVEKTDDFGSSALIGEGSYGRVYYAVLDSGTKIAVKKLDSNENEPTSEFLTQVALVSRLKHENFVDMLGYCTEGNLRLVAYEFATMGSLHDVLHGRKGVQGAQPGPALDWMQRVRIAVDAAKGLEYLHEKVQPSIVHRDIRSSNILLFEDFKAKVADFNLSNQAPDMAARLHSTRVLGTFGYHAPEYAMTGQLTQKSDVYSFGVVLLELLTGRKPVDHTMPRGQQSLVTWATPRLTEDKVKQCIDPRLNGEYPPKGVAKLAAVAALCVQYEAEFRPNMSIVVKALSPLLTSKPTPPAPPPALDG</sequence>
<dbReference type="PROSITE" id="PS00109">
    <property type="entry name" value="PROTEIN_KINASE_TYR"/>
    <property type="match status" value="1"/>
</dbReference>
<dbReference type="PROSITE" id="PS50011">
    <property type="entry name" value="PROTEIN_KINASE_DOM"/>
    <property type="match status" value="1"/>
</dbReference>
<dbReference type="EnsemblPlants" id="ONIVA01G45620.1">
    <property type="protein sequence ID" value="ONIVA01G45620.1"/>
    <property type="gene ID" value="ONIVA01G45620"/>
</dbReference>
<feature type="compositionally biased region" description="Basic and acidic residues" evidence="10">
    <location>
        <begin position="57"/>
        <end position="67"/>
    </location>
</feature>
<evidence type="ECO:0000256" key="4">
    <source>
        <dbReference type="ARBA" id="ARBA00022741"/>
    </source>
</evidence>
<keyword evidence="4 9" id="KW-0547">Nucleotide-binding</keyword>
<feature type="binding site" evidence="9">
    <location>
        <position position="151"/>
    </location>
    <ligand>
        <name>ATP</name>
        <dbReference type="ChEBI" id="CHEBI:30616"/>
    </ligand>
</feature>
<dbReference type="Gene3D" id="1.10.510.10">
    <property type="entry name" value="Transferase(Phosphotransferase) domain 1"/>
    <property type="match status" value="1"/>
</dbReference>
<keyword evidence="5" id="KW-0418">Kinase</keyword>
<evidence type="ECO:0000256" key="9">
    <source>
        <dbReference type="PROSITE-ProRule" id="PRU10141"/>
    </source>
</evidence>
<dbReference type="SUPFAM" id="SSF56112">
    <property type="entry name" value="Protein kinase-like (PK-like)"/>
    <property type="match status" value="1"/>
</dbReference>
<evidence type="ECO:0000256" key="3">
    <source>
        <dbReference type="ARBA" id="ARBA00022679"/>
    </source>
</evidence>
<dbReference type="AlphaFoldDB" id="A0A0E0FX31"/>
<reference evidence="12" key="1">
    <citation type="submission" date="2015-04" db="UniProtKB">
        <authorList>
            <consortium name="EnsemblPlants"/>
        </authorList>
    </citation>
    <scope>IDENTIFICATION</scope>
    <source>
        <strain evidence="12">SL10</strain>
    </source>
</reference>
<dbReference type="InterPro" id="IPR011009">
    <property type="entry name" value="Kinase-like_dom_sf"/>
</dbReference>
<comment type="subunit">
    <text evidence="8">Interacts with OXI1.</text>
</comment>
<dbReference type="InterPro" id="IPR017441">
    <property type="entry name" value="Protein_kinase_ATP_BS"/>
</dbReference>
<dbReference type="Proteomes" id="UP000006591">
    <property type="component" value="Chromosome 1"/>
</dbReference>
<dbReference type="SMART" id="SM00219">
    <property type="entry name" value="TyrKc"/>
    <property type="match status" value="1"/>
</dbReference>
<evidence type="ECO:0000313" key="12">
    <source>
        <dbReference type="EnsemblPlants" id="ONIVA01G45620.1"/>
    </source>
</evidence>
<feature type="domain" description="Protein kinase" evidence="11">
    <location>
        <begin position="122"/>
        <end position="403"/>
    </location>
</feature>
<dbReference type="InterPro" id="IPR052101">
    <property type="entry name" value="Plant_StressResp_Kinase"/>
</dbReference>
<accession>A0A0E0FX31</accession>
<dbReference type="STRING" id="4536.A0A0E0FX31"/>
<dbReference type="PROSITE" id="PS00107">
    <property type="entry name" value="PROTEIN_KINASE_ATP"/>
    <property type="match status" value="1"/>
</dbReference>
<evidence type="ECO:0000256" key="8">
    <source>
        <dbReference type="ARBA" id="ARBA00065725"/>
    </source>
</evidence>
<protein>
    <recommendedName>
        <fullName evidence="1">non-specific protein-tyrosine kinase</fullName>
        <ecNumber evidence="1">2.7.10.2</ecNumber>
    </recommendedName>
</protein>
<keyword evidence="3" id="KW-0808">Transferase</keyword>
<evidence type="ECO:0000259" key="11">
    <source>
        <dbReference type="PROSITE" id="PS50011"/>
    </source>
</evidence>
<dbReference type="InterPro" id="IPR000719">
    <property type="entry name" value="Prot_kinase_dom"/>
</dbReference>
<evidence type="ECO:0000313" key="13">
    <source>
        <dbReference type="Proteomes" id="UP000006591"/>
    </source>
</evidence>
<dbReference type="PANTHER" id="PTHR47983:SF33">
    <property type="entry name" value="OS01G0899000 PROTEIN"/>
    <property type="match status" value="1"/>
</dbReference>
<dbReference type="InterPro" id="IPR008266">
    <property type="entry name" value="Tyr_kinase_AS"/>
</dbReference>
<dbReference type="InterPro" id="IPR020635">
    <property type="entry name" value="Tyr_kinase_cat_dom"/>
</dbReference>
<dbReference type="GO" id="GO:0004715">
    <property type="term" value="F:non-membrane spanning protein tyrosine kinase activity"/>
    <property type="evidence" value="ECO:0007669"/>
    <property type="project" value="UniProtKB-EC"/>
</dbReference>
<feature type="region of interest" description="Disordered" evidence="10">
    <location>
        <begin position="14"/>
        <end position="67"/>
    </location>
</feature>
<keyword evidence="13" id="KW-1185">Reference proteome</keyword>
<dbReference type="Pfam" id="PF07714">
    <property type="entry name" value="PK_Tyr_Ser-Thr"/>
    <property type="match status" value="1"/>
</dbReference>
<dbReference type="GO" id="GO:0019901">
    <property type="term" value="F:protein kinase binding"/>
    <property type="evidence" value="ECO:0007669"/>
    <property type="project" value="UniProtKB-ARBA"/>
</dbReference>
<proteinExistence type="predicted"/>
<evidence type="ECO:0000256" key="5">
    <source>
        <dbReference type="ARBA" id="ARBA00022777"/>
    </source>
</evidence>
<evidence type="ECO:0000256" key="2">
    <source>
        <dbReference type="ARBA" id="ARBA00022553"/>
    </source>
</evidence>
<reference evidence="12" key="2">
    <citation type="submission" date="2018-04" db="EMBL/GenBank/DDBJ databases">
        <title>OnivRS2 (Oryza nivara Reference Sequence Version 2).</title>
        <authorList>
            <person name="Zhang J."/>
            <person name="Kudrna D."/>
            <person name="Lee S."/>
            <person name="Talag J."/>
            <person name="Rajasekar S."/>
            <person name="Welchert J."/>
            <person name="Hsing Y.-I."/>
            <person name="Wing R.A."/>
        </authorList>
    </citation>
    <scope>NUCLEOTIDE SEQUENCE [LARGE SCALE GENOMIC DNA]</scope>
</reference>
<dbReference type="GO" id="GO:0005524">
    <property type="term" value="F:ATP binding"/>
    <property type="evidence" value="ECO:0007669"/>
    <property type="project" value="UniProtKB-UniRule"/>
</dbReference>
<evidence type="ECO:0000256" key="10">
    <source>
        <dbReference type="SAM" id="MobiDB-lite"/>
    </source>
</evidence>
<keyword evidence="7" id="KW-0829">Tyrosine-protein kinase</keyword>
<dbReference type="PANTHER" id="PTHR47983">
    <property type="entry name" value="PTO-INTERACTING PROTEIN 1-LIKE"/>
    <property type="match status" value="1"/>
</dbReference>
<name>A0A0E0FX31_ORYNI</name>
<organism evidence="12">
    <name type="scientific">Oryza nivara</name>
    <name type="common">Indian wild rice</name>
    <name type="synonym">Oryza sativa f. spontanea</name>
    <dbReference type="NCBI Taxonomy" id="4536"/>
    <lineage>
        <taxon>Eukaryota</taxon>
        <taxon>Viridiplantae</taxon>
        <taxon>Streptophyta</taxon>
        <taxon>Embryophyta</taxon>
        <taxon>Tracheophyta</taxon>
        <taxon>Spermatophyta</taxon>
        <taxon>Magnoliopsida</taxon>
        <taxon>Liliopsida</taxon>
        <taxon>Poales</taxon>
        <taxon>Poaceae</taxon>
        <taxon>BOP clade</taxon>
        <taxon>Oryzoideae</taxon>
        <taxon>Oryzeae</taxon>
        <taxon>Oryzinae</taxon>
        <taxon>Oryza</taxon>
    </lineage>
</organism>
<dbReference type="FunFam" id="1.10.510.10:FF:000103">
    <property type="entry name" value="PTI1-like tyrosine-protein kinase 3"/>
    <property type="match status" value="1"/>
</dbReference>
<dbReference type="FunFam" id="3.30.200.20:FF:000182">
    <property type="entry name" value="PTI1-like tyrosine-protein kinase 3"/>
    <property type="match status" value="1"/>
</dbReference>
<keyword evidence="6 9" id="KW-0067">ATP-binding</keyword>
<dbReference type="InterPro" id="IPR001245">
    <property type="entry name" value="Ser-Thr/Tyr_kinase_cat_dom"/>
</dbReference>
<dbReference type="EC" id="2.7.10.2" evidence="1"/>
<feature type="compositionally biased region" description="Basic residues" evidence="10">
    <location>
        <begin position="42"/>
        <end position="56"/>
    </location>
</feature>
<evidence type="ECO:0000256" key="6">
    <source>
        <dbReference type="ARBA" id="ARBA00022840"/>
    </source>
</evidence>
<dbReference type="eggNOG" id="KOG1187">
    <property type="taxonomic scope" value="Eukaryota"/>
</dbReference>
<keyword evidence="2" id="KW-0597">Phosphoprotein</keyword>